<dbReference type="InterPro" id="IPR051128">
    <property type="entry name" value="EgtD_Methyltrsf_superfamily"/>
</dbReference>
<dbReference type="PANTHER" id="PTHR43397:SF1">
    <property type="entry name" value="ERGOTHIONEINE BIOSYNTHESIS PROTEIN 1"/>
    <property type="match status" value="1"/>
</dbReference>
<dbReference type="NCBIfam" id="TIGR03439">
    <property type="entry name" value="methyl_EasF"/>
    <property type="match status" value="1"/>
</dbReference>
<keyword evidence="5" id="KW-0489">Methyltransferase</keyword>
<comment type="caution">
    <text evidence="10">The sequence shown here is derived from an EMBL/GenBank/DDBJ whole genome shotgun (WGS) entry which is preliminary data.</text>
</comment>
<keyword evidence="6" id="KW-0808">Transferase</keyword>
<keyword evidence="4" id="KW-0017">Alkaloid metabolism</keyword>
<dbReference type="RefSeq" id="XP_007735670.1">
    <property type="nucleotide sequence ID" value="XM_007737480.1"/>
</dbReference>
<accession>W9XKM6</accession>
<feature type="domain" description="Histidine-specific methyltransferase SAM-dependent" evidence="9">
    <location>
        <begin position="29"/>
        <end position="337"/>
    </location>
</feature>
<evidence type="ECO:0000256" key="4">
    <source>
        <dbReference type="ARBA" id="ARBA00022589"/>
    </source>
</evidence>
<dbReference type="GeneID" id="19171470"/>
<evidence type="ECO:0000256" key="8">
    <source>
        <dbReference type="ARBA" id="ARBA00049425"/>
    </source>
</evidence>
<dbReference type="STRING" id="1182542.W9XKM6"/>
<comment type="pathway">
    <text evidence="1">Alkaloid biosynthesis; ergot alkaloid biosynthesis.</text>
</comment>
<proteinExistence type="inferred from homology"/>
<dbReference type="PIRSF" id="PIRSF018005">
    <property type="entry name" value="UCP018005"/>
    <property type="match status" value="1"/>
</dbReference>
<comment type="subunit">
    <text evidence="3">Homodimer.</text>
</comment>
<dbReference type="InterPro" id="IPR029063">
    <property type="entry name" value="SAM-dependent_MTases_sf"/>
</dbReference>
<dbReference type="Pfam" id="PF10017">
    <property type="entry name" value="Methyltransf_33"/>
    <property type="match status" value="1"/>
</dbReference>
<dbReference type="EMBL" id="AMGY01000006">
    <property type="protein sequence ID" value="EXJ81082.1"/>
    <property type="molecule type" value="Genomic_DNA"/>
</dbReference>
<protein>
    <recommendedName>
        <fullName evidence="7">4-dimethylallyltryptophan N-methyltransferase</fullName>
        <ecNumber evidence="7">2.1.1.261</ecNumber>
    </recommendedName>
</protein>
<name>W9XKM6_9EURO</name>
<comment type="catalytic activity">
    <reaction evidence="8">
        <text>4-(3-methylbut-2-enyl)-L-tryptophan + S-adenosyl-L-methionine = 4-(3-methylbut-2-enyl)-L-abrine + S-adenosyl-L-homocysteine + H(+)</text>
        <dbReference type="Rhea" id="RHEA:34435"/>
        <dbReference type="ChEBI" id="CHEBI:15378"/>
        <dbReference type="ChEBI" id="CHEBI:57856"/>
        <dbReference type="ChEBI" id="CHEBI:58209"/>
        <dbReference type="ChEBI" id="CHEBI:59789"/>
        <dbReference type="ChEBI" id="CHEBI:67248"/>
        <dbReference type="EC" id="2.1.1.261"/>
    </reaction>
</comment>
<organism evidence="10 11">
    <name type="scientific">Capronia epimyces CBS 606.96</name>
    <dbReference type="NCBI Taxonomy" id="1182542"/>
    <lineage>
        <taxon>Eukaryota</taxon>
        <taxon>Fungi</taxon>
        <taxon>Dikarya</taxon>
        <taxon>Ascomycota</taxon>
        <taxon>Pezizomycotina</taxon>
        <taxon>Eurotiomycetes</taxon>
        <taxon>Chaetothyriomycetidae</taxon>
        <taxon>Chaetothyriales</taxon>
        <taxon>Herpotrichiellaceae</taxon>
        <taxon>Capronia</taxon>
    </lineage>
</organism>
<keyword evidence="11" id="KW-1185">Reference proteome</keyword>
<dbReference type="OrthoDB" id="659at2759"/>
<evidence type="ECO:0000256" key="6">
    <source>
        <dbReference type="ARBA" id="ARBA00022679"/>
    </source>
</evidence>
<evidence type="ECO:0000256" key="7">
    <source>
        <dbReference type="ARBA" id="ARBA00039094"/>
    </source>
</evidence>
<evidence type="ECO:0000313" key="11">
    <source>
        <dbReference type="Proteomes" id="UP000019478"/>
    </source>
</evidence>
<evidence type="ECO:0000256" key="3">
    <source>
        <dbReference type="ARBA" id="ARBA00011738"/>
    </source>
</evidence>
<evidence type="ECO:0000256" key="1">
    <source>
        <dbReference type="ARBA" id="ARBA00005107"/>
    </source>
</evidence>
<dbReference type="InterPro" id="IPR019257">
    <property type="entry name" value="MeTrfase_dom"/>
</dbReference>
<evidence type="ECO:0000259" key="9">
    <source>
        <dbReference type="Pfam" id="PF10017"/>
    </source>
</evidence>
<dbReference type="Proteomes" id="UP000019478">
    <property type="component" value="Unassembled WGS sequence"/>
</dbReference>
<dbReference type="InterPro" id="IPR017805">
    <property type="entry name" value="SAM_MeTrfase_EasF-type_put"/>
</dbReference>
<dbReference type="EC" id="2.1.1.261" evidence="7"/>
<evidence type="ECO:0000256" key="2">
    <source>
        <dbReference type="ARBA" id="ARBA00008361"/>
    </source>
</evidence>
<comment type="similarity">
    <text evidence="2">Belongs to the methyltransferase superfamily.</text>
</comment>
<evidence type="ECO:0000256" key="5">
    <source>
        <dbReference type="ARBA" id="ARBA00022603"/>
    </source>
</evidence>
<dbReference type="Gene3D" id="3.40.50.150">
    <property type="entry name" value="Vaccinia Virus protein VP39"/>
    <property type="match status" value="1"/>
</dbReference>
<dbReference type="AlphaFoldDB" id="W9XKM6"/>
<dbReference type="GO" id="GO:0032259">
    <property type="term" value="P:methylation"/>
    <property type="evidence" value="ECO:0007669"/>
    <property type="project" value="UniProtKB-KW"/>
</dbReference>
<dbReference type="HOGENOM" id="CLU_049766_0_2_1"/>
<dbReference type="GO" id="GO:0008168">
    <property type="term" value="F:methyltransferase activity"/>
    <property type="evidence" value="ECO:0007669"/>
    <property type="project" value="UniProtKB-KW"/>
</dbReference>
<dbReference type="eggNOG" id="ENOG502QS9T">
    <property type="taxonomic scope" value="Eukaryota"/>
</dbReference>
<evidence type="ECO:0000313" key="10">
    <source>
        <dbReference type="EMBL" id="EXJ81082.1"/>
    </source>
</evidence>
<dbReference type="GO" id="GO:0009820">
    <property type="term" value="P:alkaloid metabolic process"/>
    <property type="evidence" value="ECO:0007669"/>
    <property type="project" value="UniProtKB-KW"/>
</dbReference>
<dbReference type="PANTHER" id="PTHR43397">
    <property type="entry name" value="ERGOTHIONEINE BIOSYNTHESIS PROTEIN 1"/>
    <property type="match status" value="1"/>
</dbReference>
<reference evidence="10 11" key="1">
    <citation type="submission" date="2013-03" db="EMBL/GenBank/DDBJ databases">
        <title>The Genome Sequence of Capronia epimyces CBS 606.96.</title>
        <authorList>
            <consortium name="The Broad Institute Genomics Platform"/>
            <person name="Cuomo C."/>
            <person name="de Hoog S."/>
            <person name="Gorbushina A."/>
            <person name="Walker B."/>
            <person name="Young S.K."/>
            <person name="Zeng Q."/>
            <person name="Gargeya S."/>
            <person name="Fitzgerald M."/>
            <person name="Haas B."/>
            <person name="Abouelleil A."/>
            <person name="Allen A.W."/>
            <person name="Alvarado L."/>
            <person name="Arachchi H.M."/>
            <person name="Berlin A.M."/>
            <person name="Chapman S.B."/>
            <person name="Gainer-Dewar J."/>
            <person name="Goldberg J."/>
            <person name="Griggs A."/>
            <person name="Gujja S."/>
            <person name="Hansen M."/>
            <person name="Howarth C."/>
            <person name="Imamovic A."/>
            <person name="Ireland A."/>
            <person name="Larimer J."/>
            <person name="McCowan C."/>
            <person name="Murphy C."/>
            <person name="Pearson M."/>
            <person name="Poon T.W."/>
            <person name="Priest M."/>
            <person name="Roberts A."/>
            <person name="Saif S."/>
            <person name="Shea T."/>
            <person name="Sisk P."/>
            <person name="Sykes S."/>
            <person name="Wortman J."/>
            <person name="Nusbaum C."/>
            <person name="Birren B."/>
        </authorList>
    </citation>
    <scope>NUCLEOTIDE SEQUENCE [LARGE SCALE GENOMIC DNA]</scope>
    <source>
        <strain evidence="10 11">CBS 606.96</strain>
    </source>
</reference>
<sequence>MGSHNKSYRLPEVDIIDIQSDAEKLSLSRDTQELLKAHPPSFSSLLLWDEQGLKRFESITYTEEYYPTKSEIELLERHSHEIAHRIAPGSLIVELGSGCLRKIKILLQALDNLKKSVDYYALDLSRSELERTLQSVCQGTFKHVTCHGLLGTYEDGLHWLQRPENAPRLRVVLSLGSSLGSFTRPDAAGFLAGFVHALDHGPSRSGSEPLFIIGLDGCKDGESVWHAYNDPQNRNEEFIRNVLDHANRILGKDIFHQVEWQRHGEWNDKLGRHEQYLIPRKDVWFEGHCLKAGEKIFVVSSHKYDGGERQKLWQGAGLCELQGWQTLEQNYGLYVLSKTPANSARGI</sequence>
<dbReference type="InterPro" id="IPR017804">
    <property type="entry name" value="MeTrfase_EgtD-like"/>
</dbReference>
<gene>
    <name evidence="10" type="ORF">A1O3_07370</name>
</gene>